<sequence length="431" mass="48355">MRCLLLCLASTSFIVPIESYLNQIQPQKAQLQFGQTSPSSFFKLHLSTPTASQLYPEADCLETGDCPLDFYENSDVDVNIKKDNMLHNIQSDDLQLILRGCGPQATLPENAREQSHPQFHDGSTFTPTGLSILTRIWSEHRTDQDTFTASSVSQWASKCAGYNLSVYSNEVLKIYNSLNPSNASPSGFAFPAFMGFYASAAQRRLDDVNSDFVKYLVPEDKPRPPKSSNLWDECEITELNIFNEVDEDDISVDVPSHKTVSLCSDSKTPKLKQNYVFVDEGSCIGCTLCAQSSPSTFKPTSTGMFRAYTQKTSNIEEALSSCPVSCIHTVSFPELVELETRRISSNEKETPVWVRGIESSSANHDTTVYHSVKHSCYMSSQCPTRGCYDCPHYDTKGGNPQYKKMEREGDDIRKGEWRKKYEKDIRITADI</sequence>
<dbReference type="InterPro" id="IPR017896">
    <property type="entry name" value="4Fe4S_Fe-S-bd"/>
</dbReference>
<comment type="caution">
    <text evidence="3">The sequence shown here is derived from an EMBL/GenBank/DDBJ whole genome shotgun (WGS) entry which is preliminary data.</text>
</comment>
<evidence type="ECO:0000259" key="2">
    <source>
        <dbReference type="PROSITE" id="PS51379"/>
    </source>
</evidence>
<reference evidence="4" key="1">
    <citation type="journal article" date="2023" name="Commun. Biol.">
        <title>Genome analysis of Parmales, the sister group of diatoms, reveals the evolutionary specialization of diatoms from phago-mixotrophs to photoautotrophs.</title>
        <authorList>
            <person name="Ban H."/>
            <person name="Sato S."/>
            <person name="Yoshikawa S."/>
            <person name="Yamada K."/>
            <person name="Nakamura Y."/>
            <person name="Ichinomiya M."/>
            <person name="Sato N."/>
            <person name="Blanc-Mathieu R."/>
            <person name="Endo H."/>
            <person name="Kuwata A."/>
            <person name="Ogata H."/>
        </authorList>
    </citation>
    <scope>NUCLEOTIDE SEQUENCE [LARGE SCALE GENOMIC DNA]</scope>
    <source>
        <strain evidence="4">NIES 3699</strain>
    </source>
</reference>
<accession>A0A9W7C5Z7</accession>
<feature type="signal peptide" evidence="1">
    <location>
        <begin position="1"/>
        <end position="19"/>
    </location>
</feature>
<protein>
    <recommendedName>
        <fullName evidence="2">4Fe-4S ferredoxin-type domain-containing protein</fullName>
    </recommendedName>
</protein>
<dbReference type="SUPFAM" id="SSF54862">
    <property type="entry name" value="4Fe-4S ferredoxins"/>
    <property type="match status" value="1"/>
</dbReference>
<evidence type="ECO:0000256" key="1">
    <source>
        <dbReference type="SAM" id="SignalP"/>
    </source>
</evidence>
<dbReference type="Proteomes" id="UP001165160">
    <property type="component" value="Unassembled WGS sequence"/>
</dbReference>
<name>A0A9W7C5Z7_9STRA</name>
<evidence type="ECO:0000313" key="3">
    <source>
        <dbReference type="EMBL" id="GMI02823.1"/>
    </source>
</evidence>
<dbReference type="PANTHER" id="PTHR44579:SF2">
    <property type="entry name" value="OS01G0730500 PROTEIN"/>
    <property type="match status" value="1"/>
</dbReference>
<dbReference type="PANTHER" id="PTHR44579">
    <property type="entry name" value="OS01G0730500 PROTEIN"/>
    <property type="match status" value="1"/>
</dbReference>
<gene>
    <name evidence="3" type="ORF">TrVE_jg10632</name>
</gene>
<dbReference type="EMBL" id="BRXX01000289">
    <property type="protein sequence ID" value="GMI02823.1"/>
    <property type="molecule type" value="Genomic_DNA"/>
</dbReference>
<feature type="domain" description="4Fe-4S ferredoxin-type" evidence="2">
    <location>
        <begin position="274"/>
        <end position="302"/>
    </location>
</feature>
<organism evidence="3 4">
    <name type="scientific">Triparma verrucosa</name>
    <dbReference type="NCBI Taxonomy" id="1606542"/>
    <lineage>
        <taxon>Eukaryota</taxon>
        <taxon>Sar</taxon>
        <taxon>Stramenopiles</taxon>
        <taxon>Ochrophyta</taxon>
        <taxon>Bolidophyceae</taxon>
        <taxon>Parmales</taxon>
        <taxon>Triparmaceae</taxon>
        <taxon>Triparma</taxon>
    </lineage>
</organism>
<dbReference type="AlphaFoldDB" id="A0A9W7C5Z7"/>
<dbReference type="PROSITE" id="PS51379">
    <property type="entry name" value="4FE4S_FER_2"/>
    <property type="match status" value="1"/>
</dbReference>
<proteinExistence type="predicted"/>
<dbReference type="Pfam" id="PF13370">
    <property type="entry name" value="Fer4_13"/>
    <property type="match status" value="1"/>
</dbReference>
<dbReference type="Gene3D" id="3.30.70.20">
    <property type="match status" value="1"/>
</dbReference>
<evidence type="ECO:0000313" key="4">
    <source>
        <dbReference type="Proteomes" id="UP001165160"/>
    </source>
</evidence>
<feature type="chain" id="PRO_5040984041" description="4Fe-4S ferredoxin-type domain-containing protein" evidence="1">
    <location>
        <begin position="20"/>
        <end position="431"/>
    </location>
</feature>
<keyword evidence="4" id="KW-1185">Reference proteome</keyword>
<keyword evidence="1" id="KW-0732">Signal</keyword>